<dbReference type="AlphaFoldDB" id="A0A4D4L7P9"/>
<evidence type="ECO:0000313" key="2">
    <source>
        <dbReference type="EMBL" id="GDY55216.1"/>
    </source>
</evidence>
<dbReference type="EMBL" id="BJHW01000001">
    <property type="protein sequence ID" value="GDY55216.1"/>
    <property type="molecule type" value="Genomic_DNA"/>
</dbReference>
<comment type="caution">
    <text evidence="2">The sequence shown here is derived from an EMBL/GenBank/DDBJ whole genome shotgun (WGS) entry which is preliminary data.</text>
</comment>
<feature type="compositionally biased region" description="Gly residues" evidence="1">
    <location>
        <begin position="185"/>
        <end position="199"/>
    </location>
</feature>
<feature type="compositionally biased region" description="Basic and acidic residues" evidence="1">
    <location>
        <begin position="352"/>
        <end position="364"/>
    </location>
</feature>
<accession>A0A4D4L7P9</accession>
<feature type="compositionally biased region" description="Basic and acidic residues" evidence="1">
    <location>
        <begin position="412"/>
        <end position="425"/>
    </location>
</feature>
<reference evidence="2 3" key="1">
    <citation type="journal article" date="2020" name="Int. J. Syst. Evol. Microbiol.">
        <title>Reclassification of Streptomyces castelarensis and Streptomyces sporoclivatus as later heterotypic synonyms of Streptomyces antimycoticus.</title>
        <authorList>
            <person name="Komaki H."/>
            <person name="Tamura T."/>
        </authorList>
    </citation>
    <scope>NUCLEOTIDE SEQUENCE [LARGE SCALE GENOMIC DNA]</scope>
    <source>
        <strain evidence="2 3">NBRC 13459</strain>
    </source>
</reference>
<keyword evidence="3" id="KW-1185">Reference proteome</keyword>
<feature type="compositionally biased region" description="Gly residues" evidence="1">
    <location>
        <begin position="223"/>
        <end position="236"/>
    </location>
</feature>
<feature type="compositionally biased region" description="Basic residues" evidence="1">
    <location>
        <begin position="365"/>
        <end position="374"/>
    </location>
</feature>
<sequence length="524" mass="52832">MVSWTTVIGWPRGLGGLGELRGLSGFGGLGGLGDLGGLGGLGGFRDPYAVGAVVVHLQDRELPAVVGLEGVPGRRDAPQGRGQEARDGFVRALGGGQADAGELVQPYAAVRLPGAGAEGHQARRLVGVVFVADVADDLLDDVLQGGDARGAPVLVDDDGHGVRSAQPVQQPVHREAVGHQERGRGQVGDGGGGAAGGVQGEDVADVHGADHLVQGVAVDGEAGPPGGQGEVGRVGGGGVGLQRLDVHARGHHVLGGQLAQVERTDEQLGRVLLQRALGGRVAGQRHQLVRRTGGGQLLGGLQAHAAHQAVGRVVEVVDQRGEGGGEGALRGGDRLGHVQGAGDGPVLGHQLPGDHQHHRGDGHAQHHGGRRRRAFGQADRGERGFEQGGQRGLGEHADHQGGDGDAQLGPGELERQSAHRRERADGPALTGFGGALQGAAFDGGEGELGGHEERAGEGEGQGEEKQQDLGHRATPVCPITGAPPKGGRGVARVVLGGSPIAGPVLLTSLGSAGRALVGQVCPQP</sequence>
<feature type="region of interest" description="Disordered" evidence="1">
    <location>
        <begin position="160"/>
        <end position="201"/>
    </location>
</feature>
<protein>
    <submittedName>
        <fullName evidence="2">Uncharacterized protein</fullName>
    </submittedName>
</protein>
<evidence type="ECO:0000313" key="3">
    <source>
        <dbReference type="Proteomes" id="UP000301309"/>
    </source>
</evidence>
<proteinExistence type="predicted"/>
<feature type="compositionally biased region" description="Basic and acidic residues" evidence="1">
    <location>
        <begin position="172"/>
        <end position="184"/>
    </location>
</feature>
<evidence type="ECO:0000256" key="1">
    <source>
        <dbReference type="SAM" id="MobiDB-lite"/>
    </source>
</evidence>
<feature type="compositionally biased region" description="Basic and acidic residues" evidence="1">
    <location>
        <begin position="393"/>
        <end position="402"/>
    </location>
</feature>
<dbReference type="Proteomes" id="UP000301309">
    <property type="component" value="Unassembled WGS sequence"/>
</dbReference>
<gene>
    <name evidence="2" type="ORF">SVIO_058390</name>
</gene>
<organism evidence="2 3">
    <name type="scientific">Streptomyces violaceusniger</name>
    <dbReference type="NCBI Taxonomy" id="68280"/>
    <lineage>
        <taxon>Bacteria</taxon>
        <taxon>Bacillati</taxon>
        <taxon>Actinomycetota</taxon>
        <taxon>Actinomycetes</taxon>
        <taxon>Kitasatosporales</taxon>
        <taxon>Streptomycetaceae</taxon>
        <taxon>Streptomyces</taxon>
        <taxon>Streptomyces violaceusniger group</taxon>
    </lineage>
</organism>
<feature type="compositionally biased region" description="Gly residues" evidence="1">
    <location>
        <begin position="431"/>
        <end position="447"/>
    </location>
</feature>
<feature type="region of interest" description="Disordered" evidence="1">
    <location>
        <begin position="217"/>
        <end position="236"/>
    </location>
</feature>
<name>A0A4D4L7P9_STRVO</name>
<feature type="region of interest" description="Disordered" evidence="1">
    <location>
        <begin position="321"/>
        <end position="470"/>
    </location>
</feature>
<feature type="compositionally biased region" description="Basic and acidic residues" evidence="1">
    <location>
        <begin position="448"/>
        <end position="470"/>
    </location>
</feature>